<dbReference type="InterPro" id="IPR036477">
    <property type="entry name" value="Formyl_transf_N_sf"/>
</dbReference>
<evidence type="ECO:0000313" key="2">
    <source>
        <dbReference type="Proteomes" id="UP000223759"/>
    </source>
</evidence>
<dbReference type="STRING" id="233100.SAMN05216526_0828"/>
<keyword evidence="2" id="KW-1185">Reference proteome</keyword>
<dbReference type="GO" id="GO:0016740">
    <property type="term" value="F:transferase activity"/>
    <property type="evidence" value="ECO:0007669"/>
    <property type="project" value="UniProtKB-KW"/>
</dbReference>
<keyword evidence="1" id="KW-0808">Transferase</keyword>
<dbReference type="RefSeq" id="WP_084178633.1">
    <property type="nucleotide sequence ID" value="NZ_CP023018.1"/>
</dbReference>
<name>A0A1R3VTX2_9GAMM</name>
<gene>
    <name evidence="1" type="ORF">SAMN05216526_0828</name>
</gene>
<dbReference type="Proteomes" id="UP000223759">
    <property type="component" value="Unassembled WGS sequence"/>
</dbReference>
<evidence type="ECO:0000313" key="1">
    <source>
        <dbReference type="EMBL" id="SIT68343.1"/>
    </source>
</evidence>
<sequence>MTALFYEYGQGDLLETPLKYTYTAFQGAPFLEAWRAARAEIRDSLGAPRLPRVPDEQVTPPQGAIVDTASLLEFLAAPSGDAAGARRWMGWMIQRFEVSKRIHSAYALLGGRVKGNGEYRDMDLYLRLAEVLMWKTQQTGHLPALNALLKCLDTLCSLHDTLNATQKGRLASLLGVEMRLVQAARRHRSGVAADIDPPARLGHDLGVFPRVAFLAADTMRSRGYAEALAAHGAWLGRVVIVKVPSGEQRWGQSQAAPSSDGSLGAYFVPDLAIPLQETCKMLSDNVVILETGTVNAPDVTAALPADAFDFIVYSGFGGELVGRDLLDDSAPLLHMHAGWLPDYRGSTTTFYSWLRDGTCGASAIFLSAQIDQGEILGRKRYPPPPVGMDSDYLHDAVLRSDLLLSVMAHLARTGELPQPLSQQAEEGDTYYIIHPVLKHLAILSG</sequence>
<proteinExistence type="predicted"/>
<dbReference type="OrthoDB" id="9806170at2"/>
<reference evidence="1 2" key="1">
    <citation type="submission" date="2017-01" db="EMBL/GenBank/DDBJ databases">
        <authorList>
            <person name="Mah S.A."/>
            <person name="Swanson W.J."/>
            <person name="Moy G.W."/>
            <person name="Vacquier V.D."/>
        </authorList>
    </citation>
    <scope>NUCLEOTIDE SEQUENCE [LARGE SCALE GENOMIC DNA]</scope>
    <source>
        <strain evidence="1 2">M9</strain>
    </source>
</reference>
<organism evidence="1 2">
    <name type="scientific">Ectothiorhodosinus mongolicus</name>
    <dbReference type="NCBI Taxonomy" id="233100"/>
    <lineage>
        <taxon>Bacteria</taxon>
        <taxon>Pseudomonadati</taxon>
        <taxon>Pseudomonadota</taxon>
        <taxon>Gammaproteobacteria</taxon>
        <taxon>Chromatiales</taxon>
        <taxon>Ectothiorhodospiraceae</taxon>
        <taxon>Ectothiorhodosinus</taxon>
    </lineage>
</organism>
<accession>A0A1R3VTX2</accession>
<dbReference type="Gene3D" id="3.40.50.170">
    <property type="entry name" value="Formyl transferase, N-terminal domain"/>
    <property type="match status" value="1"/>
</dbReference>
<dbReference type="SUPFAM" id="SSF53328">
    <property type="entry name" value="Formyltransferase"/>
    <property type="match status" value="1"/>
</dbReference>
<protein>
    <submittedName>
        <fullName evidence="1">Methionyl-tRNA formyltransferase</fullName>
    </submittedName>
</protein>
<dbReference type="AlphaFoldDB" id="A0A1R3VTX2"/>
<dbReference type="EMBL" id="FTPK01000002">
    <property type="protein sequence ID" value="SIT68343.1"/>
    <property type="molecule type" value="Genomic_DNA"/>
</dbReference>